<dbReference type="AlphaFoldDB" id="A0AA94JNA9"/>
<proteinExistence type="predicted"/>
<dbReference type="InterPro" id="IPR026414">
    <property type="entry name" value="ExosoTase_F-assoc_memb"/>
</dbReference>
<organism evidence="2">
    <name type="scientific">Flavobacterium columnare</name>
    <dbReference type="NCBI Taxonomy" id="996"/>
    <lineage>
        <taxon>Bacteria</taxon>
        <taxon>Pseudomonadati</taxon>
        <taxon>Bacteroidota</taxon>
        <taxon>Flavobacteriia</taxon>
        <taxon>Flavobacteriales</taxon>
        <taxon>Flavobacteriaceae</taxon>
        <taxon>Flavobacterium</taxon>
    </lineage>
</organism>
<evidence type="ECO:0000313" key="2">
    <source>
        <dbReference type="EMBL" id="RVU88120.1"/>
    </source>
</evidence>
<dbReference type="NCBIfam" id="TIGR04127">
    <property type="entry name" value="flavo_near_exo"/>
    <property type="match status" value="1"/>
</dbReference>
<keyword evidence="1" id="KW-0472">Membrane</keyword>
<protein>
    <submittedName>
        <fullName evidence="2">Exosortase F system-associated protein</fullName>
    </submittedName>
</protein>
<evidence type="ECO:0000256" key="1">
    <source>
        <dbReference type="SAM" id="Phobius"/>
    </source>
</evidence>
<reference evidence="2" key="1">
    <citation type="submission" date="2018-12" db="EMBL/GenBank/DDBJ databases">
        <title>Draft genome sequence of Flaovobacterium columnare BGFS27 isolated from channel catfish in Alabama.</title>
        <authorList>
            <person name="Cai W."/>
            <person name="Arias C."/>
        </authorList>
    </citation>
    <scope>NUCLEOTIDE SEQUENCE [LARGE SCALE GENOMIC DNA]</scope>
    <source>
        <strain evidence="2">BGFS27</strain>
    </source>
</reference>
<sequence length="149" mass="18132">MRNIFQNKYKIAIIILSVFGLILIRNYESNWFYDPFIAYFRGEFQGSLYPEYSLFKLVFSWLIRYSLNTVLSLVILYMLFQKKSIIKISIFLYVVLFFFLVSLIVLVLEFCDETFVMTLFYMRRFLIQPLFLILFIPAFYYQKKNLENN</sequence>
<feature type="transmembrane region" description="Helical" evidence="1">
    <location>
        <begin position="90"/>
        <end position="108"/>
    </location>
</feature>
<name>A0AA94JNA9_9FLAO</name>
<dbReference type="RefSeq" id="WP_060381789.1">
    <property type="nucleotide sequence ID" value="NZ_RWGX02000016.1"/>
</dbReference>
<accession>A0AA94JNA9</accession>
<dbReference type="KEGG" id="fcv:AWN65_02920"/>
<dbReference type="EMBL" id="RWGX01000004">
    <property type="protein sequence ID" value="RVU88120.1"/>
    <property type="molecule type" value="Genomic_DNA"/>
</dbReference>
<comment type="caution">
    <text evidence="2">The sequence shown here is derived from an EMBL/GenBank/DDBJ whole genome shotgun (WGS) entry which is preliminary data.</text>
</comment>
<feature type="transmembrane region" description="Helical" evidence="1">
    <location>
        <begin position="9"/>
        <end position="27"/>
    </location>
</feature>
<gene>
    <name evidence="2" type="ORF">EJB19_07910</name>
</gene>
<feature type="transmembrane region" description="Helical" evidence="1">
    <location>
        <begin position="58"/>
        <end position="78"/>
    </location>
</feature>
<keyword evidence="1" id="KW-1133">Transmembrane helix</keyword>
<feature type="transmembrane region" description="Helical" evidence="1">
    <location>
        <begin position="120"/>
        <end position="141"/>
    </location>
</feature>
<dbReference type="GeneID" id="56894726"/>
<keyword evidence="1" id="KW-0812">Transmembrane</keyword>